<evidence type="ECO:0000256" key="4">
    <source>
        <dbReference type="SAM" id="Phobius"/>
    </source>
</evidence>
<protein>
    <submittedName>
        <fullName evidence="6">Proprotein convertase P-domain-containing protein</fullName>
    </submittedName>
</protein>
<feature type="region of interest" description="Disordered" evidence="3">
    <location>
        <begin position="1"/>
        <end position="28"/>
    </location>
</feature>
<dbReference type="SUPFAM" id="SSF49785">
    <property type="entry name" value="Galactose-binding domain-like"/>
    <property type="match status" value="1"/>
</dbReference>
<organism evidence="6 7">
    <name type="scientific">Actinomycetospora flava</name>
    <dbReference type="NCBI Taxonomy" id="3129232"/>
    <lineage>
        <taxon>Bacteria</taxon>
        <taxon>Bacillati</taxon>
        <taxon>Actinomycetota</taxon>
        <taxon>Actinomycetes</taxon>
        <taxon>Pseudonocardiales</taxon>
        <taxon>Pseudonocardiaceae</taxon>
        <taxon>Actinomycetospora</taxon>
    </lineage>
</organism>
<reference evidence="6 7" key="1">
    <citation type="submission" date="2024-03" db="EMBL/GenBank/DDBJ databases">
        <title>Actinomycetospora sp. OC33-EN07, a novel actinomycete isolated from wild orchid (Aerides multiflora).</title>
        <authorList>
            <person name="Suriyachadkun C."/>
        </authorList>
    </citation>
    <scope>NUCLEOTIDE SEQUENCE [LARGE SCALE GENOMIC DNA]</scope>
    <source>
        <strain evidence="6 7">OC33-EN07</strain>
    </source>
</reference>
<dbReference type="RefSeq" id="WP_337699019.1">
    <property type="nucleotide sequence ID" value="NZ_JBBEGM010000001.1"/>
</dbReference>
<keyword evidence="4" id="KW-0472">Membrane</keyword>
<dbReference type="InterPro" id="IPR008979">
    <property type="entry name" value="Galactose-bd-like_sf"/>
</dbReference>
<evidence type="ECO:0000256" key="1">
    <source>
        <dbReference type="ARBA" id="ARBA00022670"/>
    </source>
</evidence>
<dbReference type="PROSITE" id="PS51829">
    <property type="entry name" value="P_HOMO_B"/>
    <property type="match status" value="1"/>
</dbReference>
<evidence type="ECO:0000256" key="3">
    <source>
        <dbReference type="SAM" id="MobiDB-lite"/>
    </source>
</evidence>
<evidence type="ECO:0000313" key="6">
    <source>
        <dbReference type="EMBL" id="MEJ2859956.1"/>
    </source>
</evidence>
<name>A0ABU8LYT6_9PSEU</name>
<accession>A0ABU8LYT6</accession>
<dbReference type="Gene3D" id="2.60.120.260">
    <property type="entry name" value="Galactose-binding domain-like"/>
    <property type="match status" value="1"/>
</dbReference>
<feature type="region of interest" description="Disordered" evidence="3">
    <location>
        <begin position="45"/>
        <end position="67"/>
    </location>
</feature>
<keyword evidence="2" id="KW-0378">Hydrolase</keyword>
<dbReference type="EMBL" id="JBBEGM010000001">
    <property type="protein sequence ID" value="MEJ2859956.1"/>
    <property type="molecule type" value="Genomic_DNA"/>
</dbReference>
<evidence type="ECO:0000256" key="2">
    <source>
        <dbReference type="ARBA" id="ARBA00022801"/>
    </source>
</evidence>
<feature type="transmembrane region" description="Helical" evidence="4">
    <location>
        <begin position="118"/>
        <end position="141"/>
    </location>
</feature>
<keyword evidence="7" id="KW-1185">Reference proteome</keyword>
<sequence>MSTVLPPSGPFPAGEGVPQSSQPTAVVGQAGQVGEIPASAQPTAVVGQVPGAGGAPPGYGPPLYDQPPYGQAGYGQAGYGQAGYGQAGYGYPAPGYGPPPTGAVPGYAPVPPPRKRGWIGWLVAGVALVLVAGVVGTVVLLSGGGTLIGVSANNVAIPDADPAGVTDVIALDGSGQVQSVHVEATITHPFTCDLTVTLISPQGTPVTLADPQDCSRQNPGLQLNLDSTTPGSPLAPLAGQQAGGQWQLKVVDGVGIDQGRLTGWGLTVQSD</sequence>
<dbReference type="Proteomes" id="UP001369736">
    <property type="component" value="Unassembled WGS sequence"/>
</dbReference>
<keyword evidence="4" id="KW-0812">Transmembrane</keyword>
<dbReference type="InterPro" id="IPR002884">
    <property type="entry name" value="P_dom"/>
</dbReference>
<evidence type="ECO:0000313" key="7">
    <source>
        <dbReference type="Proteomes" id="UP001369736"/>
    </source>
</evidence>
<keyword evidence="4" id="KW-1133">Transmembrane helix</keyword>
<keyword evidence="1" id="KW-0645">Protease</keyword>
<dbReference type="Pfam" id="PF01483">
    <property type="entry name" value="P_proprotein"/>
    <property type="match status" value="1"/>
</dbReference>
<feature type="domain" description="P/Homo B" evidence="5">
    <location>
        <begin position="142"/>
        <end position="271"/>
    </location>
</feature>
<proteinExistence type="predicted"/>
<gene>
    <name evidence="6" type="ORF">WCD58_02240</name>
</gene>
<evidence type="ECO:0000259" key="5">
    <source>
        <dbReference type="PROSITE" id="PS51829"/>
    </source>
</evidence>
<comment type="caution">
    <text evidence="6">The sequence shown here is derived from an EMBL/GenBank/DDBJ whole genome shotgun (WGS) entry which is preliminary data.</text>
</comment>